<feature type="chain" id="PRO_5042121087" description="Secreted protein" evidence="1">
    <location>
        <begin position="16"/>
        <end position="100"/>
    </location>
</feature>
<reference evidence="2" key="1">
    <citation type="journal article" date="2023" name="bioRxiv">
        <title>Improved chromosome-level genome assembly for marigold (Tagetes erecta).</title>
        <authorList>
            <person name="Jiang F."/>
            <person name="Yuan L."/>
            <person name="Wang S."/>
            <person name="Wang H."/>
            <person name="Xu D."/>
            <person name="Wang A."/>
            <person name="Fan W."/>
        </authorList>
    </citation>
    <scope>NUCLEOTIDE SEQUENCE</scope>
    <source>
        <strain evidence="2">WSJ</strain>
        <tissue evidence="2">Leaf</tissue>
    </source>
</reference>
<keyword evidence="3" id="KW-1185">Reference proteome</keyword>
<dbReference type="AlphaFoldDB" id="A0AAD8K355"/>
<dbReference type="EMBL" id="JAUHHV010000009">
    <property type="protein sequence ID" value="KAK1413412.1"/>
    <property type="molecule type" value="Genomic_DNA"/>
</dbReference>
<organism evidence="2 3">
    <name type="scientific">Tagetes erecta</name>
    <name type="common">African marigold</name>
    <dbReference type="NCBI Taxonomy" id="13708"/>
    <lineage>
        <taxon>Eukaryota</taxon>
        <taxon>Viridiplantae</taxon>
        <taxon>Streptophyta</taxon>
        <taxon>Embryophyta</taxon>
        <taxon>Tracheophyta</taxon>
        <taxon>Spermatophyta</taxon>
        <taxon>Magnoliopsida</taxon>
        <taxon>eudicotyledons</taxon>
        <taxon>Gunneridae</taxon>
        <taxon>Pentapetalae</taxon>
        <taxon>asterids</taxon>
        <taxon>campanulids</taxon>
        <taxon>Asterales</taxon>
        <taxon>Asteraceae</taxon>
        <taxon>Asteroideae</taxon>
        <taxon>Heliantheae alliance</taxon>
        <taxon>Tageteae</taxon>
        <taxon>Tagetes</taxon>
    </lineage>
</organism>
<name>A0AAD8K355_TARER</name>
<gene>
    <name evidence="2" type="ORF">QVD17_35185</name>
</gene>
<evidence type="ECO:0000313" key="3">
    <source>
        <dbReference type="Proteomes" id="UP001229421"/>
    </source>
</evidence>
<feature type="signal peptide" evidence="1">
    <location>
        <begin position="1"/>
        <end position="15"/>
    </location>
</feature>
<evidence type="ECO:0000256" key="1">
    <source>
        <dbReference type="SAM" id="SignalP"/>
    </source>
</evidence>
<sequence length="100" mass="11589">MCVFIFSVTLNIACSFLLGKYDLQKLIKHVYRDIRCPNPSLYSTHSFTNYLAKNTHLSPQRLRKPPPHAIPSLVSVRQGRQSVLETKRIIRVVFSLFKMI</sequence>
<keyword evidence="1" id="KW-0732">Signal</keyword>
<accession>A0AAD8K355</accession>
<dbReference type="Proteomes" id="UP001229421">
    <property type="component" value="Unassembled WGS sequence"/>
</dbReference>
<evidence type="ECO:0000313" key="2">
    <source>
        <dbReference type="EMBL" id="KAK1413412.1"/>
    </source>
</evidence>
<protein>
    <recommendedName>
        <fullName evidence="4">Secreted protein</fullName>
    </recommendedName>
</protein>
<proteinExistence type="predicted"/>
<evidence type="ECO:0008006" key="4">
    <source>
        <dbReference type="Google" id="ProtNLM"/>
    </source>
</evidence>
<comment type="caution">
    <text evidence="2">The sequence shown here is derived from an EMBL/GenBank/DDBJ whole genome shotgun (WGS) entry which is preliminary data.</text>
</comment>